<evidence type="ECO:0000313" key="16">
    <source>
        <dbReference type="EMBL" id="RYM05578.1"/>
    </source>
</evidence>
<dbReference type="PROSITE" id="PS52016">
    <property type="entry name" value="TONB_DEPENDENT_REC_3"/>
    <property type="match status" value="1"/>
</dbReference>
<reference evidence="16 17" key="1">
    <citation type="submission" date="2019-02" db="EMBL/GenBank/DDBJ databases">
        <authorList>
            <person name="Feng G."/>
        </authorList>
    </citation>
    <scope>NUCLEOTIDE SEQUENCE [LARGE SCALE GENOMIC DNA]</scope>
    <source>
        <strain evidence="16 17">CCTCC AB 2011146</strain>
    </source>
</reference>
<keyword evidence="4" id="KW-0410">Iron transport</keyword>
<dbReference type="OrthoDB" id="7455607at2"/>
<comment type="subcellular location">
    <subcellularLocation>
        <location evidence="1 11">Cell outer membrane</location>
        <topology evidence="1 11">Multi-pass membrane protein</topology>
    </subcellularLocation>
</comment>
<name>A0A8G2DXK2_9SPHN</name>
<evidence type="ECO:0000259" key="15">
    <source>
        <dbReference type="Pfam" id="PF07715"/>
    </source>
</evidence>
<organism evidence="16 17">
    <name type="scientific">Sphingobium cupriresistens</name>
    <dbReference type="NCBI Taxonomy" id="1132417"/>
    <lineage>
        <taxon>Bacteria</taxon>
        <taxon>Pseudomonadati</taxon>
        <taxon>Pseudomonadota</taxon>
        <taxon>Alphaproteobacteria</taxon>
        <taxon>Sphingomonadales</taxon>
        <taxon>Sphingomonadaceae</taxon>
        <taxon>Sphingobium</taxon>
    </lineage>
</organism>
<feature type="chain" id="PRO_5034166384" evidence="13">
    <location>
        <begin position="24"/>
        <end position="856"/>
    </location>
</feature>
<comment type="similarity">
    <text evidence="11 12">Belongs to the TonB-dependent receptor family.</text>
</comment>
<dbReference type="PANTHER" id="PTHR32552">
    <property type="entry name" value="FERRICHROME IRON RECEPTOR-RELATED"/>
    <property type="match status" value="1"/>
</dbReference>
<keyword evidence="16" id="KW-0675">Receptor</keyword>
<dbReference type="GO" id="GO:0006826">
    <property type="term" value="P:iron ion transport"/>
    <property type="evidence" value="ECO:0007669"/>
    <property type="project" value="UniProtKB-KW"/>
</dbReference>
<keyword evidence="8 12" id="KW-0798">TonB box</keyword>
<proteinExistence type="inferred from homology"/>
<evidence type="ECO:0000256" key="12">
    <source>
        <dbReference type="RuleBase" id="RU003357"/>
    </source>
</evidence>
<dbReference type="InterPro" id="IPR000531">
    <property type="entry name" value="Beta-barrel_TonB"/>
</dbReference>
<dbReference type="Gene3D" id="2.40.170.20">
    <property type="entry name" value="TonB-dependent receptor, beta-barrel domain"/>
    <property type="match status" value="2"/>
</dbReference>
<evidence type="ECO:0000256" key="13">
    <source>
        <dbReference type="SAM" id="SignalP"/>
    </source>
</evidence>
<evidence type="ECO:0000256" key="1">
    <source>
        <dbReference type="ARBA" id="ARBA00004571"/>
    </source>
</evidence>
<dbReference type="PANTHER" id="PTHR32552:SF81">
    <property type="entry name" value="TONB-DEPENDENT OUTER MEMBRANE RECEPTOR"/>
    <property type="match status" value="1"/>
</dbReference>
<evidence type="ECO:0000256" key="2">
    <source>
        <dbReference type="ARBA" id="ARBA00022448"/>
    </source>
</evidence>
<dbReference type="InterPro" id="IPR036942">
    <property type="entry name" value="Beta-barrel_TonB_sf"/>
</dbReference>
<dbReference type="InterPro" id="IPR012910">
    <property type="entry name" value="Plug_dom"/>
</dbReference>
<accession>A0A8G2DXK2</accession>
<evidence type="ECO:0000256" key="9">
    <source>
        <dbReference type="ARBA" id="ARBA00023136"/>
    </source>
</evidence>
<evidence type="ECO:0000256" key="4">
    <source>
        <dbReference type="ARBA" id="ARBA00022496"/>
    </source>
</evidence>
<keyword evidence="13" id="KW-0732">Signal</keyword>
<keyword evidence="6" id="KW-0408">Iron</keyword>
<feature type="domain" description="TonB-dependent receptor plug" evidence="15">
    <location>
        <begin position="50"/>
        <end position="156"/>
    </location>
</feature>
<dbReference type="EMBL" id="SEOO01000075">
    <property type="protein sequence ID" value="RYM05578.1"/>
    <property type="molecule type" value="Genomic_DNA"/>
</dbReference>
<dbReference type="Pfam" id="PF00593">
    <property type="entry name" value="TonB_dep_Rec_b-barrel"/>
    <property type="match status" value="1"/>
</dbReference>
<evidence type="ECO:0000256" key="5">
    <source>
        <dbReference type="ARBA" id="ARBA00022692"/>
    </source>
</evidence>
<dbReference type="GO" id="GO:0009279">
    <property type="term" value="C:cell outer membrane"/>
    <property type="evidence" value="ECO:0007669"/>
    <property type="project" value="UniProtKB-SubCell"/>
</dbReference>
<evidence type="ECO:0000256" key="7">
    <source>
        <dbReference type="ARBA" id="ARBA00023065"/>
    </source>
</evidence>
<keyword evidence="10 11" id="KW-0998">Cell outer membrane</keyword>
<keyword evidence="5 11" id="KW-0812">Transmembrane</keyword>
<keyword evidence="2 11" id="KW-0813">Transport</keyword>
<evidence type="ECO:0000313" key="17">
    <source>
        <dbReference type="Proteomes" id="UP000291572"/>
    </source>
</evidence>
<evidence type="ECO:0000256" key="10">
    <source>
        <dbReference type="ARBA" id="ARBA00023237"/>
    </source>
</evidence>
<dbReference type="Pfam" id="PF07715">
    <property type="entry name" value="Plug"/>
    <property type="match status" value="1"/>
</dbReference>
<dbReference type="InterPro" id="IPR039426">
    <property type="entry name" value="TonB-dep_rcpt-like"/>
</dbReference>
<evidence type="ECO:0000256" key="6">
    <source>
        <dbReference type="ARBA" id="ARBA00023004"/>
    </source>
</evidence>
<evidence type="ECO:0000259" key="14">
    <source>
        <dbReference type="Pfam" id="PF00593"/>
    </source>
</evidence>
<comment type="caution">
    <text evidence="16">The sequence shown here is derived from an EMBL/GenBank/DDBJ whole genome shotgun (WGS) entry which is preliminary data.</text>
</comment>
<evidence type="ECO:0000256" key="11">
    <source>
        <dbReference type="PROSITE-ProRule" id="PRU01360"/>
    </source>
</evidence>
<feature type="signal peptide" evidence="13">
    <location>
        <begin position="1"/>
        <end position="23"/>
    </location>
</feature>
<dbReference type="AlphaFoldDB" id="A0A8G2DXK2"/>
<evidence type="ECO:0000256" key="8">
    <source>
        <dbReference type="ARBA" id="ARBA00023077"/>
    </source>
</evidence>
<keyword evidence="3 11" id="KW-1134">Transmembrane beta strand</keyword>
<dbReference type="Proteomes" id="UP000291572">
    <property type="component" value="Unassembled WGS sequence"/>
</dbReference>
<gene>
    <name evidence="16" type="ORF">EWH12_21110</name>
</gene>
<keyword evidence="7" id="KW-0406">Ion transport</keyword>
<sequence length="856" mass="91915">MKAFNQLLCGAATVALLAGTAHAADEQPATDSAPSNEIVVTAQKREQSINSVGMSITAASGDTLLARGVTGPADLTRVVPGFTFTASGYATPVYTLRGVGLYEYSFGASPSVALYQDEFSIPFPTMSLGLGLDVQRLEVLKGPQGTLYGASSTGGAINYISNKPTDTLAAGGDLSYDKFNKLDVSGFVSGPLSSTLKGRIAVRAVQGGDWQYSLSRREDKNGASRQLIGRAILDWEPTNNARFELTLSGYQDKSDTQQAQFISNQLNIVPTAGFIPAGATRSNPFEVVNPAAYAAFTNPASPNFDASLAARQAKVAGRIGEPGTNSYLGMTPIGLGDNARVAEWSPEWPHQMNDRMFQAALRSSVDLSDTLTLTSLTSYIDQKINRAQDNDATLATALPVRVFGGVEFFSQELRLAHDSESVHLVGGVNYDHASVDDTQRSLSAFDLSVGEALPGLRFTENSHELKQKISNFAVFGNADIEVAPNLTLQAGARWTKSKRDAAYCGYDLTPEQLFSKTFGNADVVPGFGFYDLQTAFGLNPAGHVVVQPGQCIALNDSPTAGADLFRPAITPIERSLNEDNVSWRLGANYKFDSGTLVYVSASQGYKAGVFGNAAATAQSQFQPAKQERLRAYEFGFKAPLLNRRAQFNAAAFYYDYANKQVRAKTSDPVFGLLENILNVPKSKVLGVEAELQLYPVDGLNISLSGSYLDSKVNGKFDKTIAGLAIYNQAGYKGDYNGSTLPFTPKYSAVVDAEYKFPVSASTETFFGGTLTYQDKTNATFETAVLKADEYRIPAYALLDLRAGIQSADGSWKASVFGRNVGNKTYATTIFSGSDVLYRYTGRPATYGVSLTVRYGN</sequence>
<feature type="domain" description="TonB-dependent receptor-like beta-barrel" evidence="14">
    <location>
        <begin position="327"/>
        <end position="819"/>
    </location>
</feature>
<dbReference type="SUPFAM" id="SSF56935">
    <property type="entry name" value="Porins"/>
    <property type="match status" value="1"/>
</dbReference>
<protein>
    <submittedName>
        <fullName evidence="16">TonB-dependent receptor</fullName>
    </submittedName>
</protein>
<dbReference type="RefSeq" id="WP_066769691.1">
    <property type="nucleotide sequence ID" value="NZ_SEOO01000075.1"/>
</dbReference>
<keyword evidence="9 11" id="KW-0472">Membrane</keyword>
<evidence type="ECO:0000256" key="3">
    <source>
        <dbReference type="ARBA" id="ARBA00022452"/>
    </source>
</evidence>